<dbReference type="GO" id="GO:0016020">
    <property type="term" value="C:membrane"/>
    <property type="evidence" value="ECO:0007669"/>
    <property type="project" value="UniProtKB-SubCell"/>
</dbReference>
<dbReference type="Proteomes" id="UP000502260">
    <property type="component" value="Chromosome"/>
</dbReference>
<keyword evidence="11" id="KW-1185">Reference proteome</keyword>
<evidence type="ECO:0000256" key="3">
    <source>
        <dbReference type="ARBA" id="ARBA00022989"/>
    </source>
</evidence>
<dbReference type="FunFam" id="3.30.70.270:FF:000001">
    <property type="entry name" value="Diguanylate cyclase domain protein"/>
    <property type="match status" value="1"/>
</dbReference>
<dbReference type="PROSITE" id="PS50112">
    <property type="entry name" value="PAS"/>
    <property type="match status" value="1"/>
</dbReference>
<dbReference type="Gene3D" id="3.30.450.20">
    <property type="entry name" value="PAS domain"/>
    <property type="match status" value="1"/>
</dbReference>
<name>A0A6F8VFJ6_9PROT</name>
<evidence type="ECO:0000259" key="9">
    <source>
        <dbReference type="PROSITE" id="PS50887"/>
    </source>
</evidence>
<evidence type="ECO:0000259" key="7">
    <source>
        <dbReference type="PROSITE" id="PS50113"/>
    </source>
</evidence>
<dbReference type="Gene3D" id="3.30.450.350">
    <property type="entry name" value="CHASE domain"/>
    <property type="match status" value="1"/>
</dbReference>
<dbReference type="InterPro" id="IPR029787">
    <property type="entry name" value="Nucleotide_cyclase"/>
</dbReference>
<gene>
    <name evidence="10" type="ORF">SKTS_24210</name>
</gene>
<dbReference type="SMART" id="SM00086">
    <property type="entry name" value="PAC"/>
    <property type="match status" value="1"/>
</dbReference>
<proteinExistence type="predicted"/>
<evidence type="ECO:0000259" key="6">
    <source>
        <dbReference type="PROSITE" id="PS50112"/>
    </source>
</evidence>
<dbReference type="PROSITE" id="PS50887">
    <property type="entry name" value="GGDEF"/>
    <property type="match status" value="1"/>
</dbReference>
<dbReference type="GO" id="GO:0003824">
    <property type="term" value="F:catalytic activity"/>
    <property type="evidence" value="ECO:0007669"/>
    <property type="project" value="UniProtKB-ARBA"/>
</dbReference>
<dbReference type="InterPro" id="IPR000014">
    <property type="entry name" value="PAS"/>
</dbReference>
<dbReference type="PROSITE" id="PS50113">
    <property type="entry name" value="PAC"/>
    <property type="match status" value="1"/>
</dbReference>
<feature type="coiled-coil region" evidence="5">
    <location>
        <begin position="284"/>
        <end position="336"/>
    </location>
</feature>
<dbReference type="InterPro" id="IPR013767">
    <property type="entry name" value="PAS_fold"/>
</dbReference>
<evidence type="ECO:0000256" key="4">
    <source>
        <dbReference type="ARBA" id="ARBA00023136"/>
    </source>
</evidence>
<dbReference type="InterPro" id="IPR000160">
    <property type="entry name" value="GGDEF_dom"/>
</dbReference>
<dbReference type="InterPro" id="IPR043128">
    <property type="entry name" value="Rev_trsase/Diguanyl_cyclase"/>
</dbReference>
<evidence type="ECO:0000256" key="5">
    <source>
        <dbReference type="SAM" id="Coils"/>
    </source>
</evidence>
<feature type="domain" description="PAS" evidence="6">
    <location>
        <begin position="363"/>
        <end position="413"/>
    </location>
</feature>
<dbReference type="InterPro" id="IPR042240">
    <property type="entry name" value="CHASE_sf"/>
</dbReference>
<dbReference type="SUPFAM" id="SSF55785">
    <property type="entry name" value="PYP-like sensor domain (PAS domain)"/>
    <property type="match status" value="1"/>
</dbReference>
<dbReference type="SMART" id="SM01079">
    <property type="entry name" value="CHASE"/>
    <property type="match status" value="1"/>
</dbReference>
<evidence type="ECO:0008006" key="12">
    <source>
        <dbReference type="Google" id="ProtNLM"/>
    </source>
</evidence>
<dbReference type="Pfam" id="PF00989">
    <property type="entry name" value="PAS"/>
    <property type="match status" value="1"/>
</dbReference>
<dbReference type="SUPFAM" id="SSF55073">
    <property type="entry name" value="Nucleotide cyclase"/>
    <property type="match status" value="1"/>
</dbReference>
<keyword evidence="3" id="KW-1133">Transmembrane helix</keyword>
<dbReference type="InterPro" id="IPR001610">
    <property type="entry name" value="PAC"/>
</dbReference>
<dbReference type="NCBIfam" id="TIGR00254">
    <property type="entry name" value="GGDEF"/>
    <property type="match status" value="1"/>
</dbReference>
<dbReference type="CDD" id="cd00130">
    <property type="entry name" value="PAS"/>
    <property type="match status" value="1"/>
</dbReference>
<dbReference type="Gene3D" id="3.30.70.270">
    <property type="match status" value="1"/>
</dbReference>
<reference evidence="11" key="1">
    <citation type="submission" date="2020-03" db="EMBL/GenBank/DDBJ databases">
        <title>Complete genome sequence of sulfur-oxidizing bacterium skT11.</title>
        <authorList>
            <person name="Kanda M."/>
            <person name="Kojima H."/>
            <person name="Fukui M."/>
        </authorList>
    </citation>
    <scope>NUCLEOTIDE SEQUENCE [LARGE SCALE GENOMIC DNA]</scope>
    <source>
        <strain evidence="11">skT11</strain>
    </source>
</reference>
<evidence type="ECO:0000313" key="10">
    <source>
        <dbReference type="EMBL" id="BCB27535.1"/>
    </source>
</evidence>
<dbReference type="InterPro" id="IPR006189">
    <property type="entry name" value="CHASE_dom"/>
</dbReference>
<dbReference type="AlphaFoldDB" id="A0A6F8VFJ6"/>
<dbReference type="GO" id="GO:0006355">
    <property type="term" value="P:regulation of DNA-templated transcription"/>
    <property type="evidence" value="ECO:0007669"/>
    <property type="project" value="InterPro"/>
</dbReference>
<accession>A0A6F8VFJ6</accession>
<sequence length="632" mass="69270">MAALAVALAMGAATLVLERAEGARLAQMHRVEILNQVSAVRARLEGSVQSRLVLARGLIAFVSTHPDIDNAQFQELAKVLVAQQKGVRVVELARNNVISHIYSLNENDQRAMGLDLMSLADEKDAIERAITSRRTIIAGPVNLVQGGVAFISRIPIYVTEPGKLSESGTYWGMAQVIMMKDDMLNEAGLTGNSFPDLRFALRGHDATGAAGEVIVGDAAVFSSDPVVADVMLPNGSWQIAAVPKKGWITPHTGWIPLVGSLFVVISGLLAWMLARAPVRLKILVAEATEEARRSEARLNDLNRELEQRIEVRTQALVQTNQELLKEAAERRQAEKELVERHAFSQALLKAQSDVDEGMLVLQDGGIVFANEAMARLTGYRVDELLGGMPYADLVHPDSRSEIQDKNRRRLAGEQFENRYETSIVTKEGERREVELAVAIVKNGEIIQTVVVVRDITERKGLQDNLRHMAHYDELTNLPNRALFFDRLERALADARRHGSDFAMLFIDLDGFKAVNDAYGHQAGDRLLQEVAHRMEQCVRESDTVARMGGDEFAVIVGDVAQNEDASGVAQKIIDSLSAPLLLDGVDCHIGASIGISLFPHDGETSETLLTKADGAMYSAKNKGKNTYCFVQG</sequence>
<evidence type="ECO:0000256" key="2">
    <source>
        <dbReference type="ARBA" id="ARBA00022692"/>
    </source>
</evidence>
<feature type="domain" description="PAC" evidence="7">
    <location>
        <begin position="417"/>
        <end position="467"/>
    </location>
</feature>
<dbReference type="Pfam" id="PF00990">
    <property type="entry name" value="GGDEF"/>
    <property type="match status" value="1"/>
</dbReference>
<comment type="subcellular location">
    <subcellularLocation>
        <location evidence="1">Membrane</location>
    </subcellularLocation>
</comment>
<dbReference type="InterPro" id="IPR000700">
    <property type="entry name" value="PAS-assoc_C"/>
</dbReference>
<dbReference type="SMART" id="SM00267">
    <property type="entry name" value="GGDEF"/>
    <property type="match status" value="1"/>
</dbReference>
<feature type="domain" description="GGDEF" evidence="9">
    <location>
        <begin position="499"/>
        <end position="632"/>
    </location>
</feature>
<dbReference type="CDD" id="cd01949">
    <property type="entry name" value="GGDEF"/>
    <property type="match status" value="1"/>
</dbReference>
<dbReference type="EMBL" id="AP022853">
    <property type="protein sequence ID" value="BCB27535.1"/>
    <property type="molecule type" value="Genomic_DNA"/>
</dbReference>
<dbReference type="PROSITE" id="PS50839">
    <property type="entry name" value="CHASE"/>
    <property type="match status" value="1"/>
</dbReference>
<dbReference type="Pfam" id="PF03924">
    <property type="entry name" value="CHASE"/>
    <property type="match status" value="1"/>
</dbReference>
<evidence type="ECO:0000313" key="11">
    <source>
        <dbReference type="Proteomes" id="UP000502260"/>
    </source>
</evidence>
<evidence type="ECO:0000259" key="8">
    <source>
        <dbReference type="PROSITE" id="PS50839"/>
    </source>
</evidence>
<keyword evidence="5" id="KW-0175">Coiled coil</keyword>
<keyword evidence="4" id="KW-0472">Membrane</keyword>
<dbReference type="PANTHER" id="PTHR44757">
    <property type="entry name" value="DIGUANYLATE CYCLASE DGCP"/>
    <property type="match status" value="1"/>
</dbReference>
<protein>
    <recommendedName>
        <fullName evidence="12">Diguanylate cyclase</fullName>
    </recommendedName>
</protein>
<keyword evidence="2" id="KW-0812">Transmembrane</keyword>
<dbReference type="SMART" id="SM00091">
    <property type="entry name" value="PAS"/>
    <property type="match status" value="1"/>
</dbReference>
<dbReference type="InterPro" id="IPR052155">
    <property type="entry name" value="Biofilm_reg_signaling"/>
</dbReference>
<dbReference type="GO" id="GO:0007165">
    <property type="term" value="P:signal transduction"/>
    <property type="evidence" value="ECO:0007669"/>
    <property type="project" value="UniProtKB-ARBA"/>
</dbReference>
<organism evidence="10 11">
    <name type="scientific">Sulfurimicrobium lacus</name>
    <dbReference type="NCBI Taxonomy" id="2715678"/>
    <lineage>
        <taxon>Bacteria</taxon>
        <taxon>Pseudomonadati</taxon>
        <taxon>Pseudomonadota</taxon>
        <taxon>Betaproteobacteria</taxon>
        <taxon>Nitrosomonadales</taxon>
        <taxon>Sulfuricellaceae</taxon>
        <taxon>Sulfurimicrobium</taxon>
    </lineage>
</organism>
<feature type="domain" description="CHASE" evidence="8">
    <location>
        <begin position="97"/>
        <end position="240"/>
    </location>
</feature>
<dbReference type="KEGG" id="slac:SKTS_24210"/>
<evidence type="ECO:0000256" key="1">
    <source>
        <dbReference type="ARBA" id="ARBA00004370"/>
    </source>
</evidence>
<dbReference type="PANTHER" id="PTHR44757:SF2">
    <property type="entry name" value="BIOFILM ARCHITECTURE MAINTENANCE PROTEIN MBAA"/>
    <property type="match status" value="1"/>
</dbReference>
<dbReference type="InterPro" id="IPR035965">
    <property type="entry name" value="PAS-like_dom_sf"/>
</dbReference>
<dbReference type="NCBIfam" id="TIGR00229">
    <property type="entry name" value="sensory_box"/>
    <property type="match status" value="1"/>
</dbReference>